<feature type="transmembrane region" description="Helical" evidence="2">
    <location>
        <begin position="15"/>
        <end position="39"/>
    </location>
</feature>
<dbReference type="Gene3D" id="1.20.1250.20">
    <property type="entry name" value="MFS general substrate transporter like domains"/>
    <property type="match status" value="1"/>
</dbReference>
<feature type="transmembrane region" description="Helical" evidence="2">
    <location>
        <begin position="229"/>
        <end position="250"/>
    </location>
</feature>
<name>A0A2A6B3L7_PRIPA</name>
<feature type="transmembrane region" description="Helical" evidence="2">
    <location>
        <begin position="498"/>
        <end position="521"/>
    </location>
</feature>
<feature type="compositionally biased region" description="Acidic residues" evidence="1">
    <location>
        <begin position="154"/>
        <end position="167"/>
    </location>
</feature>
<dbReference type="InterPro" id="IPR036259">
    <property type="entry name" value="MFS_trans_sf"/>
</dbReference>
<feature type="transmembrane region" description="Helical" evidence="2">
    <location>
        <begin position="316"/>
        <end position="335"/>
    </location>
</feature>
<evidence type="ECO:0000313" key="3">
    <source>
        <dbReference type="EnsemblMetazoa" id="PPA23417.1"/>
    </source>
</evidence>
<dbReference type="Pfam" id="PF07690">
    <property type="entry name" value="MFS_1"/>
    <property type="match status" value="1"/>
</dbReference>
<accession>A0A8R1YGA8</accession>
<dbReference type="InterPro" id="IPR011701">
    <property type="entry name" value="MFS"/>
</dbReference>
<protein>
    <submittedName>
        <fullName evidence="3">Membrane transporter</fullName>
    </submittedName>
</protein>
<dbReference type="PANTHER" id="PTHR45757">
    <property type="entry name" value="PROTEIN CBG23364-RELATED"/>
    <property type="match status" value="1"/>
</dbReference>
<dbReference type="SUPFAM" id="SSF103473">
    <property type="entry name" value="MFS general substrate transporter"/>
    <property type="match status" value="1"/>
</dbReference>
<dbReference type="PANTHER" id="PTHR45757:SF2">
    <property type="entry name" value="MAJOR FACILITATOR SUPERFAMILY (MFS) PROFILE DOMAIN-CONTAINING PROTEIN"/>
    <property type="match status" value="1"/>
</dbReference>
<keyword evidence="2" id="KW-0812">Transmembrane</keyword>
<sequence>MFPPDTFPSSLQIRFSLSLVSMCCCLGIRHGFFALFCLFTNLNLIHLTSVLHPSTPDGVRAFASLSSLYPGRFRREISSIPTGNVSKWGEGHPIANDEDGKGLFPVEKITTTQTPVTLPPSTYLFSNPPTTPTTSPTTKSTPSMKWPETTTEKQEEEVTEENEDREDEVTQLINKDAPKRDIKEKKGLMEQWNMDTFMRLAFFECAGLGMAVACTILLFLPTSIHPGRIAFGALLFSALLTGWFPFLNFYGAAISRLLQGFNVSFALPLITSLVTEWAPLRHRPFFLSFLLLSYPASILGPWPLAQLLSDFDLPYWMIYAIASSLSVIVGGFVLWRYKQYPYEHFFLKGEELNKIRAGKGKEKNAETRALPNLRSTSFWITTTAFYGLFMALVLPSFYLPSLLANSELMWTWNLGVTAAIPYAAFVVIFFIISFLPYSSLSSRIINTIGLVLTGLLFCFLPMLIDPERNIILPILLLPLGLLAGGVVHLAVHLPNLRLLPSLALSLFLAHLTVPLFVHLLVQDNLHRLSWATTFTTVGIIIAICCAPFVAAAKEQLFPPKMETTLRSIDSDEECGLQEMQELPPAGKHLN</sequence>
<feature type="transmembrane region" description="Helical" evidence="2">
    <location>
        <begin position="527"/>
        <end position="551"/>
    </location>
</feature>
<organism evidence="3 4">
    <name type="scientific">Pristionchus pacificus</name>
    <name type="common">Parasitic nematode worm</name>
    <dbReference type="NCBI Taxonomy" id="54126"/>
    <lineage>
        <taxon>Eukaryota</taxon>
        <taxon>Metazoa</taxon>
        <taxon>Ecdysozoa</taxon>
        <taxon>Nematoda</taxon>
        <taxon>Chromadorea</taxon>
        <taxon>Rhabditida</taxon>
        <taxon>Rhabditina</taxon>
        <taxon>Diplogasteromorpha</taxon>
        <taxon>Diplogasteroidea</taxon>
        <taxon>Neodiplogasteridae</taxon>
        <taxon>Pristionchus</taxon>
    </lineage>
</organism>
<dbReference type="GO" id="GO:0022857">
    <property type="term" value="F:transmembrane transporter activity"/>
    <property type="evidence" value="ECO:0007669"/>
    <property type="project" value="InterPro"/>
</dbReference>
<evidence type="ECO:0000313" key="4">
    <source>
        <dbReference type="Proteomes" id="UP000005239"/>
    </source>
</evidence>
<gene>
    <name evidence="3" type="primary">WBGene00112971</name>
</gene>
<dbReference type="Proteomes" id="UP000005239">
    <property type="component" value="Unassembled WGS sequence"/>
</dbReference>
<feature type="transmembrane region" description="Helical" evidence="2">
    <location>
        <begin position="419"/>
        <end position="437"/>
    </location>
</feature>
<accession>A0A2A6B3L7</accession>
<keyword evidence="2" id="KW-1133">Transmembrane helix</keyword>
<dbReference type="EnsemblMetazoa" id="PPA23417.1">
    <property type="protein sequence ID" value="PPA23417.1"/>
    <property type="gene ID" value="WBGene00112971"/>
</dbReference>
<feature type="transmembrane region" description="Helical" evidence="2">
    <location>
        <begin position="444"/>
        <end position="464"/>
    </location>
</feature>
<keyword evidence="4" id="KW-1185">Reference proteome</keyword>
<reference evidence="3" key="2">
    <citation type="submission" date="2022-06" db="UniProtKB">
        <authorList>
            <consortium name="EnsemblMetazoa"/>
        </authorList>
    </citation>
    <scope>IDENTIFICATION</scope>
    <source>
        <strain evidence="3">PS312</strain>
    </source>
</reference>
<feature type="compositionally biased region" description="Low complexity" evidence="1">
    <location>
        <begin position="132"/>
        <end position="143"/>
    </location>
</feature>
<reference evidence="4" key="1">
    <citation type="journal article" date="2008" name="Nat. Genet.">
        <title>The Pristionchus pacificus genome provides a unique perspective on nematode lifestyle and parasitism.</title>
        <authorList>
            <person name="Dieterich C."/>
            <person name="Clifton S.W."/>
            <person name="Schuster L.N."/>
            <person name="Chinwalla A."/>
            <person name="Delehaunty K."/>
            <person name="Dinkelacker I."/>
            <person name="Fulton L."/>
            <person name="Fulton R."/>
            <person name="Godfrey J."/>
            <person name="Minx P."/>
            <person name="Mitreva M."/>
            <person name="Roeseler W."/>
            <person name="Tian H."/>
            <person name="Witte H."/>
            <person name="Yang S.P."/>
            <person name="Wilson R.K."/>
            <person name="Sommer R.J."/>
        </authorList>
    </citation>
    <scope>NUCLEOTIDE SEQUENCE [LARGE SCALE GENOMIC DNA]</scope>
    <source>
        <strain evidence="4">PS312</strain>
    </source>
</reference>
<dbReference type="AlphaFoldDB" id="A0A2A6B3L7"/>
<feature type="compositionally biased region" description="Polar residues" evidence="1">
    <location>
        <begin position="118"/>
        <end position="127"/>
    </location>
</feature>
<feature type="transmembrane region" description="Helical" evidence="2">
    <location>
        <begin position="200"/>
        <end position="223"/>
    </location>
</feature>
<evidence type="ECO:0000256" key="2">
    <source>
        <dbReference type="SAM" id="Phobius"/>
    </source>
</evidence>
<keyword evidence="2" id="KW-0472">Membrane</keyword>
<evidence type="ECO:0000256" key="1">
    <source>
        <dbReference type="SAM" id="MobiDB-lite"/>
    </source>
</evidence>
<feature type="transmembrane region" description="Helical" evidence="2">
    <location>
        <begin position="378"/>
        <end position="399"/>
    </location>
</feature>
<dbReference type="CDD" id="cd06174">
    <property type="entry name" value="MFS"/>
    <property type="match status" value="1"/>
</dbReference>
<feature type="region of interest" description="Disordered" evidence="1">
    <location>
        <begin position="118"/>
        <end position="167"/>
    </location>
</feature>
<proteinExistence type="predicted"/>
<feature type="transmembrane region" description="Helical" evidence="2">
    <location>
        <begin position="470"/>
        <end position="491"/>
    </location>
</feature>